<dbReference type="WBParaSite" id="HNAJ_0000622901-mRNA-1">
    <property type="protein sequence ID" value="HNAJ_0000622901-mRNA-1"/>
    <property type="gene ID" value="HNAJ_0000622901"/>
</dbReference>
<sequence length="65" mass="6706">LKRRFFDALKRKSSRDHDDDGLGPGNLQTLKAVAALAAVAGGMGGGTTDPDKTVANGLCNMGIFS</sequence>
<proteinExistence type="predicted"/>
<protein>
    <submittedName>
        <fullName evidence="1">Variable large protein</fullName>
    </submittedName>
</protein>
<reference evidence="1" key="1">
    <citation type="submission" date="2017-02" db="UniProtKB">
        <authorList>
            <consortium name="WormBaseParasite"/>
        </authorList>
    </citation>
    <scope>IDENTIFICATION</scope>
</reference>
<dbReference type="AlphaFoldDB" id="A0A0R3TGN8"/>
<accession>A0A0R3TGN8</accession>
<organism evidence="1">
    <name type="scientific">Rodentolepis nana</name>
    <name type="common">Dwarf tapeworm</name>
    <name type="synonym">Hymenolepis nana</name>
    <dbReference type="NCBI Taxonomy" id="102285"/>
    <lineage>
        <taxon>Eukaryota</taxon>
        <taxon>Metazoa</taxon>
        <taxon>Spiralia</taxon>
        <taxon>Lophotrochozoa</taxon>
        <taxon>Platyhelminthes</taxon>
        <taxon>Cestoda</taxon>
        <taxon>Eucestoda</taxon>
        <taxon>Cyclophyllidea</taxon>
        <taxon>Hymenolepididae</taxon>
        <taxon>Rodentolepis</taxon>
    </lineage>
</organism>
<evidence type="ECO:0000313" key="1">
    <source>
        <dbReference type="WBParaSite" id="HNAJ_0000622901-mRNA-1"/>
    </source>
</evidence>
<name>A0A0R3TGN8_RODNA</name>